<evidence type="ECO:0000313" key="4">
    <source>
        <dbReference type="EMBL" id="MFD2264883.1"/>
    </source>
</evidence>
<dbReference type="InterPro" id="IPR020904">
    <property type="entry name" value="Sc_DH/Rdtase_CS"/>
</dbReference>
<evidence type="ECO:0000313" key="5">
    <source>
        <dbReference type="Proteomes" id="UP001597295"/>
    </source>
</evidence>
<proteinExistence type="inferred from homology"/>
<dbReference type="InterPro" id="IPR057326">
    <property type="entry name" value="KR_dom"/>
</dbReference>
<dbReference type="PANTHER" id="PTHR48107:SF7">
    <property type="entry name" value="RE15974P"/>
    <property type="match status" value="1"/>
</dbReference>
<gene>
    <name evidence="4" type="ORF">ACFSM5_18395</name>
</gene>
<dbReference type="EMBL" id="JBHUIP010000014">
    <property type="protein sequence ID" value="MFD2264883.1"/>
    <property type="molecule type" value="Genomic_DNA"/>
</dbReference>
<protein>
    <submittedName>
        <fullName evidence="4">SDR family oxidoreductase</fullName>
    </submittedName>
</protein>
<keyword evidence="2" id="KW-0560">Oxidoreductase</keyword>
<dbReference type="SUPFAM" id="SSF51735">
    <property type="entry name" value="NAD(P)-binding Rossmann-fold domains"/>
    <property type="match status" value="1"/>
</dbReference>
<dbReference type="SMART" id="SM00822">
    <property type="entry name" value="PKS_KR"/>
    <property type="match status" value="1"/>
</dbReference>
<dbReference type="PROSITE" id="PS00061">
    <property type="entry name" value="ADH_SHORT"/>
    <property type="match status" value="1"/>
</dbReference>
<evidence type="ECO:0000256" key="2">
    <source>
        <dbReference type="ARBA" id="ARBA00023002"/>
    </source>
</evidence>
<accession>A0ABW5DUT3</accession>
<comment type="similarity">
    <text evidence="1">Belongs to the short-chain dehydrogenases/reductases (SDR) family.</text>
</comment>
<dbReference type="RefSeq" id="WP_379878017.1">
    <property type="nucleotide sequence ID" value="NZ_JBHUIP010000014.1"/>
</dbReference>
<dbReference type="PANTHER" id="PTHR48107">
    <property type="entry name" value="NADPH-DEPENDENT ALDEHYDE REDUCTASE-LIKE PROTEIN, CHLOROPLASTIC-RELATED"/>
    <property type="match status" value="1"/>
</dbReference>
<dbReference type="Proteomes" id="UP001597295">
    <property type="component" value="Unassembled WGS sequence"/>
</dbReference>
<dbReference type="Pfam" id="PF13561">
    <property type="entry name" value="adh_short_C2"/>
    <property type="match status" value="1"/>
</dbReference>
<feature type="domain" description="Ketoreductase" evidence="3">
    <location>
        <begin position="3"/>
        <end position="194"/>
    </location>
</feature>
<dbReference type="Gene3D" id="3.40.50.720">
    <property type="entry name" value="NAD(P)-binding Rossmann-like Domain"/>
    <property type="match status" value="1"/>
</dbReference>
<dbReference type="NCBIfam" id="NF005400">
    <property type="entry name" value="PRK06947.1"/>
    <property type="match status" value="1"/>
</dbReference>
<evidence type="ECO:0000256" key="1">
    <source>
        <dbReference type="ARBA" id="ARBA00006484"/>
    </source>
</evidence>
<comment type="caution">
    <text evidence="4">The sequence shown here is derived from an EMBL/GenBank/DDBJ whole genome shotgun (WGS) entry which is preliminary data.</text>
</comment>
<dbReference type="PRINTS" id="PR00080">
    <property type="entry name" value="SDRFAMILY"/>
</dbReference>
<evidence type="ECO:0000259" key="3">
    <source>
        <dbReference type="SMART" id="SM00822"/>
    </source>
</evidence>
<reference evidence="5" key="1">
    <citation type="journal article" date="2019" name="Int. J. Syst. Evol. Microbiol.">
        <title>The Global Catalogue of Microorganisms (GCM) 10K type strain sequencing project: providing services to taxonomists for standard genome sequencing and annotation.</title>
        <authorList>
            <consortium name="The Broad Institute Genomics Platform"/>
            <consortium name="The Broad Institute Genome Sequencing Center for Infectious Disease"/>
            <person name="Wu L."/>
            <person name="Ma J."/>
        </authorList>
    </citation>
    <scope>NUCLEOTIDE SEQUENCE [LARGE SCALE GENOMIC DNA]</scope>
    <source>
        <strain evidence="5">CGMCC 1.19062</strain>
    </source>
</reference>
<dbReference type="PRINTS" id="PR00081">
    <property type="entry name" value="GDHRDH"/>
</dbReference>
<name>A0ABW5DUT3_9PROT</name>
<sequence length="248" mass="25322">MSKTILITGASRGIGRATALLAAERGWSVGVNYVGNQAAAGEVVALVKSRGANAVSLQGDVAQERDVLAVFDGCQQALGQLDGVVVNAGIVASPATLMDMSAERLRRMFEVNSVGAYLCAREAARRMAVSRGGKGGSIVLVSSVAARLGSPFEYVDYAGSKAAVDTLAIGLSKELGQEGVRVNSIRPGVTVTDIHASGGQPDRAHRVGAGTPMGRPGEANEIAEAIIWLLSDAASYTSGAVLDVAGGR</sequence>
<dbReference type="CDD" id="cd05233">
    <property type="entry name" value="SDR_c"/>
    <property type="match status" value="1"/>
</dbReference>
<keyword evidence="5" id="KW-1185">Reference proteome</keyword>
<organism evidence="4 5">
    <name type="scientific">Lacibacterium aquatile</name>
    <dbReference type="NCBI Taxonomy" id="1168082"/>
    <lineage>
        <taxon>Bacteria</taxon>
        <taxon>Pseudomonadati</taxon>
        <taxon>Pseudomonadota</taxon>
        <taxon>Alphaproteobacteria</taxon>
        <taxon>Rhodospirillales</taxon>
        <taxon>Rhodospirillaceae</taxon>
    </lineage>
</organism>
<dbReference type="InterPro" id="IPR036291">
    <property type="entry name" value="NAD(P)-bd_dom_sf"/>
</dbReference>
<dbReference type="InterPro" id="IPR002347">
    <property type="entry name" value="SDR_fam"/>
</dbReference>